<reference evidence="3 4" key="1">
    <citation type="journal article" date="2011" name="Proc. Natl. Acad. Sci. U.S.A.">
        <title>Evolutionary erosion of yeast sex chromosomes by mating-type switching accidents.</title>
        <authorList>
            <person name="Gordon J.L."/>
            <person name="Armisen D."/>
            <person name="Proux-Wera E."/>
            <person name="Oheigeartaigh S.S."/>
            <person name="Byrne K.P."/>
            <person name="Wolfe K.H."/>
        </authorList>
    </citation>
    <scope>NUCLEOTIDE SEQUENCE [LARGE SCALE GENOMIC DNA]</scope>
    <source>
        <strain evidence="4">ATCC MYA-139 / BCRC 22969 / CBS 8797 / CCRC 22969 / KCTC 17520 / NBRC 10181 / NCYC 3082</strain>
    </source>
</reference>
<dbReference type="GO" id="GO:0141164">
    <property type="term" value="P:mitochondrial protein quality control"/>
    <property type="evidence" value="ECO:0007669"/>
    <property type="project" value="EnsemblFungi"/>
</dbReference>
<proteinExistence type="predicted"/>
<dbReference type="OrthoDB" id="10050400at2759"/>
<evidence type="ECO:0000256" key="2">
    <source>
        <dbReference type="SAM" id="Phobius"/>
    </source>
</evidence>
<dbReference type="PANTHER" id="PTHR28142">
    <property type="entry name" value="MITOCHONDRIAL INNER MEMBRANE I-AAA PROTEASE SUPERCOMPLEX SUBUNIT MGR3-RELATED"/>
    <property type="match status" value="1"/>
</dbReference>
<dbReference type="GO" id="GO:0051787">
    <property type="term" value="F:misfolded protein binding"/>
    <property type="evidence" value="ECO:0007669"/>
    <property type="project" value="EnsemblFungi"/>
</dbReference>
<reference evidence="4" key="2">
    <citation type="submission" date="2012-08" db="EMBL/GenBank/DDBJ databases">
        <title>Genome sequence of Kazachstania naganishii.</title>
        <authorList>
            <person name="Gordon J.L."/>
            <person name="Armisen D."/>
            <person name="Proux-Wera E."/>
            <person name="OhEigeartaigh S.S."/>
            <person name="Byrne K.P."/>
            <person name="Wolfe K.H."/>
        </authorList>
    </citation>
    <scope>NUCLEOTIDE SEQUENCE [LARGE SCALE GENOMIC DNA]</scope>
    <source>
        <strain evidence="4">ATCC MYA-139 / BCRC 22969 / CBS 8797 / CCRC 22969 / KCTC 17520 / NBRC 10181 / NCYC 3082</strain>
    </source>
</reference>
<accession>J7RLT7</accession>
<gene>
    <name evidence="3" type="primary">KNAG0E02320</name>
    <name evidence="3" type="ordered locus">KNAG_0E02320</name>
</gene>
<dbReference type="HOGENOM" id="CLU_039436_0_0_1"/>
<sequence>MLHRTISRVARSYAKQLVRRVSSGGPIGQVGTVVGPVALKSKRDAQWRWNIGLVGAVTFGGGLLLYYGVDREGVYSHRALELVKSAIWEESNVNQFQYGAALKGYMAALEQMQSESMDPLSDNYTRVELKIAEMLEKLGMMDEAKNVYLELLYRLFDALNSPDKVPFPRRSDLLRKDLRVLIKSLELNQDVEAGKRRLLAHLLLAQEDVLMKSPELKEFFDKKKERADKIIQGIPVELSEFQTFVNGETINLDKDGFMTLNLQRDSTAWEPFKEEIFIARDLYTAYCLSTKDITSALSCKMTTVEWMIMADMPPGQILLGQANLGSLLYLQAERLESDIATINLKTDNDPSLLEDENVIKALRRLYRNKDNCLTMAGHCYEGIVDFFQKNKKLRYHMKDQLDNSVAQAIALSTYGKGILHLHDGSLPKAERLLNDSITMAREADFKELLKEAEQELNKLKEMRSKESEDAAVVE</sequence>
<name>J7RLT7_HUIN7</name>
<dbReference type="OMA" id="CKMTTVE"/>
<dbReference type="Proteomes" id="UP000006310">
    <property type="component" value="Chromosome 5"/>
</dbReference>
<keyword evidence="1" id="KW-0175">Coiled coil</keyword>
<evidence type="ECO:0000313" key="4">
    <source>
        <dbReference type="Proteomes" id="UP000006310"/>
    </source>
</evidence>
<protein>
    <recommendedName>
        <fullName evidence="5">Mitochondrial inner membrane i-AAA protease supercomplex subunit MGR3</fullName>
    </recommendedName>
</protein>
<keyword evidence="2" id="KW-1133">Transmembrane helix</keyword>
<dbReference type="InterPro" id="IPR040201">
    <property type="entry name" value="Mrg3-like"/>
</dbReference>
<dbReference type="eggNOG" id="ENOG502QU02">
    <property type="taxonomic scope" value="Eukaryota"/>
</dbReference>
<feature type="coiled-coil region" evidence="1">
    <location>
        <begin position="442"/>
        <end position="469"/>
    </location>
</feature>
<evidence type="ECO:0008006" key="5">
    <source>
        <dbReference type="Google" id="ProtNLM"/>
    </source>
</evidence>
<keyword evidence="4" id="KW-1185">Reference proteome</keyword>
<evidence type="ECO:0000256" key="1">
    <source>
        <dbReference type="SAM" id="Coils"/>
    </source>
</evidence>
<dbReference type="GeneID" id="34526193"/>
<dbReference type="EMBL" id="HE978318">
    <property type="protein sequence ID" value="CCK70493.1"/>
    <property type="molecule type" value="Genomic_DNA"/>
</dbReference>
<dbReference type="RefSeq" id="XP_022464739.1">
    <property type="nucleotide sequence ID" value="XM_022608221.1"/>
</dbReference>
<keyword evidence="2" id="KW-0472">Membrane</keyword>
<organism evidence="3 4">
    <name type="scientific">Huiozyma naganishii (strain ATCC MYA-139 / BCRC 22969 / CBS 8797 / KCTC 17520 / NBRC 10181 / NCYC 3082 / Yp74L-3)</name>
    <name type="common">Yeast</name>
    <name type="synonym">Kazachstania naganishii</name>
    <dbReference type="NCBI Taxonomy" id="1071383"/>
    <lineage>
        <taxon>Eukaryota</taxon>
        <taxon>Fungi</taxon>
        <taxon>Dikarya</taxon>
        <taxon>Ascomycota</taxon>
        <taxon>Saccharomycotina</taxon>
        <taxon>Saccharomycetes</taxon>
        <taxon>Saccharomycetales</taxon>
        <taxon>Saccharomycetaceae</taxon>
        <taxon>Huiozyma</taxon>
    </lineage>
</organism>
<dbReference type="STRING" id="1071383.J7RLT7"/>
<dbReference type="GO" id="GO:0031942">
    <property type="term" value="C:i-AAA complex"/>
    <property type="evidence" value="ECO:0007669"/>
    <property type="project" value="EnsemblFungi"/>
</dbReference>
<dbReference type="AlphaFoldDB" id="J7RLT7"/>
<evidence type="ECO:0000313" key="3">
    <source>
        <dbReference type="EMBL" id="CCK70493.1"/>
    </source>
</evidence>
<dbReference type="PANTHER" id="PTHR28142:SF1">
    <property type="entry name" value="MITOCHONDRIAL INNER MEMBRANE I-AAA PROTEASE SUPERCOMPLEX SUBUNIT MGR3-RELATED"/>
    <property type="match status" value="1"/>
</dbReference>
<dbReference type="KEGG" id="kng:KNAG_0E02320"/>
<dbReference type="CDD" id="cd24145">
    <property type="entry name" value="Mgr3-like"/>
    <property type="match status" value="1"/>
</dbReference>
<feature type="transmembrane region" description="Helical" evidence="2">
    <location>
        <begin position="49"/>
        <end position="69"/>
    </location>
</feature>
<keyword evidence="2" id="KW-0812">Transmembrane</keyword>